<feature type="compositionally biased region" description="Basic residues" evidence="2">
    <location>
        <begin position="594"/>
        <end position="603"/>
    </location>
</feature>
<dbReference type="EMBL" id="LAZR01027320">
    <property type="protein sequence ID" value="KKL66077.1"/>
    <property type="molecule type" value="Genomic_DNA"/>
</dbReference>
<dbReference type="CDD" id="cd11386">
    <property type="entry name" value="MCP_signal"/>
    <property type="match status" value="1"/>
</dbReference>
<keyword evidence="3" id="KW-0472">Membrane</keyword>
<dbReference type="Gene3D" id="3.30.450.20">
    <property type="entry name" value="PAS domain"/>
    <property type="match status" value="1"/>
</dbReference>
<evidence type="ECO:0000259" key="4">
    <source>
        <dbReference type="PROSITE" id="PS50111"/>
    </source>
</evidence>
<dbReference type="PROSITE" id="PS50111">
    <property type="entry name" value="CHEMOTAXIS_TRANSDUC_2"/>
    <property type="match status" value="1"/>
</dbReference>
<evidence type="ECO:0000256" key="1">
    <source>
        <dbReference type="ARBA" id="ARBA00023224"/>
    </source>
</evidence>
<dbReference type="Gene3D" id="1.10.287.950">
    <property type="entry name" value="Methyl-accepting chemotaxis protein"/>
    <property type="match status" value="1"/>
</dbReference>
<gene>
    <name evidence="5" type="ORF">LCGC14_2148590</name>
</gene>
<keyword evidence="3" id="KW-1133">Transmembrane helix</keyword>
<feature type="non-terminal residue" evidence="5">
    <location>
        <position position="1"/>
    </location>
</feature>
<evidence type="ECO:0000256" key="3">
    <source>
        <dbReference type="SAM" id="Phobius"/>
    </source>
</evidence>
<feature type="transmembrane region" description="Helical" evidence="3">
    <location>
        <begin position="9"/>
        <end position="30"/>
    </location>
</feature>
<keyword evidence="1" id="KW-0807">Transducer</keyword>
<protein>
    <recommendedName>
        <fullName evidence="4">Methyl-accepting transducer domain-containing protein</fullName>
    </recommendedName>
</protein>
<dbReference type="PANTHER" id="PTHR32089:SF112">
    <property type="entry name" value="LYSOZYME-LIKE PROTEIN-RELATED"/>
    <property type="match status" value="1"/>
</dbReference>
<organism evidence="5">
    <name type="scientific">marine sediment metagenome</name>
    <dbReference type="NCBI Taxonomy" id="412755"/>
    <lineage>
        <taxon>unclassified sequences</taxon>
        <taxon>metagenomes</taxon>
        <taxon>ecological metagenomes</taxon>
    </lineage>
</organism>
<dbReference type="AlphaFoldDB" id="A0A0F9GSG6"/>
<dbReference type="PANTHER" id="PTHR32089">
    <property type="entry name" value="METHYL-ACCEPTING CHEMOTAXIS PROTEIN MCPB"/>
    <property type="match status" value="1"/>
</dbReference>
<proteinExistence type="predicted"/>
<evidence type="ECO:0000256" key="2">
    <source>
        <dbReference type="SAM" id="MobiDB-lite"/>
    </source>
</evidence>
<evidence type="ECO:0000313" key="5">
    <source>
        <dbReference type="EMBL" id="KKL66077.1"/>
    </source>
</evidence>
<dbReference type="GO" id="GO:0016020">
    <property type="term" value="C:membrane"/>
    <property type="evidence" value="ECO:0007669"/>
    <property type="project" value="InterPro"/>
</dbReference>
<dbReference type="Pfam" id="PF00015">
    <property type="entry name" value="MCPsignal"/>
    <property type="match status" value="1"/>
</dbReference>
<feature type="region of interest" description="Disordered" evidence="2">
    <location>
        <begin position="568"/>
        <end position="609"/>
    </location>
</feature>
<feature type="transmembrane region" description="Helical" evidence="3">
    <location>
        <begin position="327"/>
        <end position="349"/>
    </location>
</feature>
<comment type="caution">
    <text evidence="5">The sequence shown here is derived from an EMBL/GenBank/DDBJ whole genome shotgun (WGS) entry which is preliminary data.</text>
</comment>
<dbReference type="InterPro" id="IPR004089">
    <property type="entry name" value="MCPsignal_dom"/>
</dbReference>
<sequence>MKIGVRTRLVLYFLIISVIPLTIITVYSTINLRQSYTSDRLAQLDATAGNKANTISFWFGYRKSDTVTLSHSPGLEDSVGIIVNPAANQTEKNSARIYAQEYLDNVIEKYNVLGTNSYYEVVVLDENGTIILQSNDPEWTGYTHSLGTDQSSKEYFIACSDPTNKNNGDYVFLSDFRFAGDGETIQIVVASPILSENSLFAGIVVMYLNSEWLHNLMQNTEGLGVSGETYLINYENYWLTKSKFDYYVVSEGYSDLSETILDAKVETKGVNEALEKKNDLQKASQSDYRGIAVMGAYRYLEINSEGNPWVLVAEIDVEEALTVPTNLMWISIVIMIIAVSIIVVFAFVISRRFTKPFIQLDKVMGASSEVSVNVSNIATELAASSSEVNAASEEIASTTQEVSQNTQNQVQSLIEINKMAGEISEFSHEVMASTKDINKIMDLITNISDQTNLLALNASIEAGRAGEHGRGFAVVADEVRKLAEQSQSAVGETADKIDEITTKIERSVDLIGNITVDIKGVTSAGEENSRAIEGISASAEQQTASMEEINSTANKLGLMAEELKDQLGEVSNDNGRSKKSGNGGNGQKDSGNGRGKKIKKNRLSRSLLQ</sequence>
<keyword evidence="3" id="KW-0812">Transmembrane</keyword>
<dbReference type="SMART" id="SM00283">
    <property type="entry name" value="MA"/>
    <property type="match status" value="1"/>
</dbReference>
<accession>A0A0F9GSG6</accession>
<feature type="domain" description="Methyl-accepting transducer" evidence="4">
    <location>
        <begin position="380"/>
        <end position="571"/>
    </location>
</feature>
<dbReference type="SUPFAM" id="SSF58104">
    <property type="entry name" value="Methyl-accepting chemotaxis protein (MCP) signaling domain"/>
    <property type="match status" value="1"/>
</dbReference>
<dbReference type="GO" id="GO:0007165">
    <property type="term" value="P:signal transduction"/>
    <property type="evidence" value="ECO:0007669"/>
    <property type="project" value="UniProtKB-KW"/>
</dbReference>
<name>A0A0F9GSG6_9ZZZZ</name>
<reference evidence="5" key="1">
    <citation type="journal article" date="2015" name="Nature">
        <title>Complex archaea that bridge the gap between prokaryotes and eukaryotes.</title>
        <authorList>
            <person name="Spang A."/>
            <person name="Saw J.H."/>
            <person name="Jorgensen S.L."/>
            <person name="Zaremba-Niedzwiedzka K."/>
            <person name="Martijn J."/>
            <person name="Lind A.E."/>
            <person name="van Eijk R."/>
            <person name="Schleper C."/>
            <person name="Guy L."/>
            <person name="Ettema T.J."/>
        </authorList>
    </citation>
    <scope>NUCLEOTIDE SEQUENCE</scope>
</reference>